<dbReference type="SFLD" id="SFLDG01384">
    <property type="entry name" value="thioether_bond_formation_requi"/>
    <property type="match status" value="1"/>
</dbReference>
<dbReference type="PANTHER" id="PTHR43273:SF3">
    <property type="entry name" value="ANAEROBIC SULFATASE-MATURATING ENZYME HOMOLOG ASLB-RELATED"/>
    <property type="match status" value="1"/>
</dbReference>
<evidence type="ECO:0000256" key="7">
    <source>
        <dbReference type="ARBA" id="ARBA00023601"/>
    </source>
</evidence>
<reference evidence="9 10" key="1">
    <citation type="submission" date="2022-03" db="EMBL/GenBank/DDBJ databases">
        <title>Parabacteroides sp. nov. isolated from swine feces.</title>
        <authorList>
            <person name="Bak J.E."/>
        </authorList>
    </citation>
    <scope>NUCLEOTIDE SEQUENCE [LARGE SCALE GENOMIC DNA]</scope>
    <source>
        <strain evidence="9 10">AGMB00274</strain>
    </source>
</reference>
<dbReference type="InterPro" id="IPR013785">
    <property type="entry name" value="Aldolase_TIM"/>
</dbReference>
<evidence type="ECO:0000256" key="4">
    <source>
        <dbReference type="ARBA" id="ARBA00022723"/>
    </source>
</evidence>
<dbReference type="InterPro" id="IPR023885">
    <property type="entry name" value="4Fe4S-binding_SPASM_dom"/>
</dbReference>
<keyword evidence="2" id="KW-0004">4Fe-4S</keyword>
<dbReference type="InterPro" id="IPR007197">
    <property type="entry name" value="rSAM"/>
</dbReference>
<dbReference type="NCBIfam" id="TIGR04085">
    <property type="entry name" value="rSAM_more_4Fe4S"/>
    <property type="match status" value="1"/>
</dbReference>
<dbReference type="CDD" id="cd21120">
    <property type="entry name" value="SPASM_anSME"/>
    <property type="match status" value="1"/>
</dbReference>
<evidence type="ECO:0000313" key="9">
    <source>
        <dbReference type="EMBL" id="MCJ2379115.1"/>
    </source>
</evidence>
<keyword evidence="5" id="KW-0408">Iron</keyword>
<dbReference type="Pfam" id="PF13186">
    <property type="entry name" value="SPASM"/>
    <property type="match status" value="1"/>
</dbReference>
<comment type="cofactor">
    <cofactor evidence="1">
        <name>[4Fe-4S] cluster</name>
        <dbReference type="ChEBI" id="CHEBI:49883"/>
    </cofactor>
</comment>
<dbReference type="PROSITE" id="PS51918">
    <property type="entry name" value="RADICAL_SAM"/>
    <property type="match status" value="1"/>
</dbReference>
<dbReference type="SFLD" id="SFLDG01072">
    <property type="entry name" value="dehydrogenase_like"/>
    <property type="match status" value="1"/>
</dbReference>
<gene>
    <name evidence="9" type="ORF">MUN53_00505</name>
</gene>
<proteinExistence type="inferred from homology"/>
<dbReference type="InterPro" id="IPR058240">
    <property type="entry name" value="rSAM_sf"/>
</dbReference>
<evidence type="ECO:0000259" key="8">
    <source>
        <dbReference type="PROSITE" id="PS51918"/>
    </source>
</evidence>
<protein>
    <submittedName>
        <fullName evidence="9">Anaerobic sulfatase-maturation protein</fullName>
    </submittedName>
</protein>
<evidence type="ECO:0000256" key="2">
    <source>
        <dbReference type="ARBA" id="ARBA00022485"/>
    </source>
</evidence>
<dbReference type="Pfam" id="PF04055">
    <property type="entry name" value="Radical_SAM"/>
    <property type="match status" value="1"/>
</dbReference>
<name>A0ABT0BWW3_9BACT</name>
<comment type="similarity">
    <text evidence="7">Belongs to the radical SAM superfamily. Anaerobic sulfatase-maturating enzyme family.</text>
</comment>
<evidence type="ECO:0000256" key="6">
    <source>
        <dbReference type="ARBA" id="ARBA00023014"/>
    </source>
</evidence>
<sequence length="415" mass="47945">MSNISPFARPVYVMLKPVGSVCNLACDYCYYLEKDKLYPDVKNHILTDELLEKFIQQYMECQTMQEVLFTWHGGETLMRPISFYRKALALQQKYAKGRRVDNCIQTNGTLLNDEWCRFFKENNFLVGVSIDGPQEFHDEYRRNQQGMPSFYKVMKGIELLKKHGVEYNGMAVVNDYNVDYPLEFYRFFKEIDCHYIQFAPIVERLGFHADGTKLTSPEQQDASIKLAPFSVDPGKWGDFLCALFDEWVQKDVGNFFIQIFDATLANWVGVQPGVCSMAKTCGHAGVMEFNGDVYACDHFVFPAYKLGNIRTQTLTEMMYSPKQLQFGADKYEKLPQVCKQCEFLFACNGECPKNRFLHTADGESGLNYLCKGYKKYFAHVAPFMDFMKKELQAQRPPANIMDHIRMENGNIILKA</sequence>
<dbReference type="SFLD" id="SFLDS00029">
    <property type="entry name" value="Radical_SAM"/>
    <property type="match status" value="1"/>
</dbReference>
<dbReference type="InterPro" id="IPR034491">
    <property type="entry name" value="Anaerob_Ser_sulfatase-maturase"/>
</dbReference>
<comment type="caution">
    <text evidence="9">The sequence shown here is derived from an EMBL/GenBank/DDBJ whole genome shotgun (WGS) entry which is preliminary data.</text>
</comment>
<evidence type="ECO:0000256" key="5">
    <source>
        <dbReference type="ARBA" id="ARBA00023004"/>
    </source>
</evidence>
<dbReference type="CDD" id="cd01335">
    <property type="entry name" value="Radical_SAM"/>
    <property type="match status" value="1"/>
</dbReference>
<evidence type="ECO:0000256" key="1">
    <source>
        <dbReference type="ARBA" id="ARBA00001966"/>
    </source>
</evidence>
<dbReference type="InterPro" id="IPR047207">
    <property type="entry name" value="SPASM_anSME"/>
</dbReference>
<keyword evidence="3" id="KW-0949">S-adenosyl-L-methionine</keyword>
<evidence type="ECO:0000313" key="10">
    <source>
        <dbReference type="Proteomes" id="UP001165444"/>
    </source>
</evidence>
<dbReference type="InterPro" id="IPR023867">
    <property type="entry name" value="Sulphatase_maturase_rSAM"/>
</dbReference>
<keyword evidence="4" id="KW-0479">Metal-binding</keyword>
<evidence type="ECO:0000256" key="3">
    <source>
        <dbReference type="ARBA" id="ARBA00022691"/>
    </source>
</evidence>
<dbReference type="Gene3D" id="3.20.20.70">
    <property type="entry name" value="Aldolase class I"/>
    <property type="match status" value="1"/>
</dbReference>
<accession>A0ABT0BWW3</accession>
<keyword evidence="10" id="KW-1185">Reference proteome</keyword>
<organism evidence="9 10">
    <name type="scientific">Parabacteroides faecalis</name>
    <dbReference type="NCBI Taxonomy" id="2924040"/>
    <lineage>
        <taxon>Bacteria</taxon>
        <taxon>Pseudomonadati</taxon>
        <taxon>Bacteroidota</taxon>
        <taxon>Bacteroidia</taxon>
        <taxon>Bacteroidales</taxon>
        <taxon>Tannerellaceae</taxon>
        <taxon>Parabacteroides</taxon>
    </lineage>
</organism>
<dbReference type="RefSeq" id="WP_243322940.1">
    <property type="nucleotide sequence ID" value="NZ_JAKZMM010000001.1"/>
</dbReference>
<keyword evidence="6" id="KW-0411">Iron-sulfur</keyword>
<dbReference type="EMBL" id="JAKZMM010000001">
    <property type="protein sequence ID" value="MCJ2379115.1"/>
    <property type="molecule type" value="Genomic_DNA"/>
</dbReference>
<dbReference type="Proteomes" id="UP001165444">
    <property type="component" value="Unassembled WGS sequence"/>
</dbReference>
<dbReference type="SFLD" id="SFLDG01386">
    <property type="entry name" value="main_SPASM_domain-containing"/>
    <property type="match status" value="1"/>
</dbReference>
<dbReference type="NCBIfam" id="TIGR03942">
    <property type="entry name" value="sulfatase_rSAM"/>
    <property type="match status" value="1"/>
</dbReference>
<feature type="domain" description="Radical SAM core" evidence="8">
    <location>
        <begin position="5"/>
        <end position="238"/>
    </location>
</feature>
<dbReference type="SUPFAM" id="SSF102114">
    <property type="entry name" value="Radical SAM enzymes"/>
    <property type="match status" value="1"/>
</dbReference>
<dbReference type="SFLD" id="SFLDG01067">
    <property type="entry name" value="SPASM/twitch_domain_containing"/>
    <property type="match status" value="1"/>
</dbReference>
<dbReference type="SFLD" id="SFLDF00285">
    <property type="entry name" value="anaerobic_Ser-type_sulfatase-m"/>
    <property type="match status" value="1"/>
</dbReference>
<dbReference type="PANTHER" id="PTHR43273">
    <property type="entry name" value="ANAEROBIC SULFATASE-MATURATING ENZYME HOMOLOG ASLB-RELATED"/>
    <property type="match status" value="1"/>
</dbReference>
<dbReference type="NCBIfam" id="NF010308">
    <property type="entry name" value="PRK13745.1"/>
    <property type="match status" value="1"/>
</dbReference>